<protein>
    <recommendedName>
        <fullName evidence="2">histidine kinase</fullName>
        <ecNumber evidence="2">2.7.13.3</ecNumber>
    </recommendedName>
</protein>
<dbReference type="Pfam" id="PF00512">
    <property type="entry name" value="HisKA"/>
    <property type="match status" value="1"/>
</dbReference>
<evidence type="ECO:0000256" key="4">
    <source>
        <dbReference type="ARBA" id="ARBA00022679"/>
    </source>
</evidence>
<comment type="caution">
    <text evidence="11">The sequence shown here is derived from an EMBL/GenBank/DDBJ whole genome shotgun (WGS) entry which is preliminary data.</text>
</comment>
<reference evidence="11 12" key="1">
    <citation type="submission" date="2017-09" db="EMBL/GenBank/DDBJ databases">
        <title>Depth-based differentiation of microbial function through sediment-hosted aquifers and enrichment of novel symbionts in the deep terrestrial subsurface.</title>
        <authorList>
            <person name="Probst A.J."/>
            <person name="Ladd B."/>
            <person name="Jarett J.K."/>
            <person name="Geller-Mcgrath D.E."/>
            <person name="Sieber C.M."/>
            <person name="Emerson J.B."/>
            <person name="Anantharaman K."/>
            <person name="Thomas B.C."/>
            <person name="Malmstrom R."/>
            <person name="Stieglmeier M."/>
            <person name="Klingl A."/>
            <person name="Woyke T."/>
            <person name="Ryan C.M."/>
            <person name="Banfield J.F."/>
        </authorList>
    </citation>
    <scope>NUCLEOTIDE SEQUENCE [LARGE SCALE GENOMIC DNA]</scope>
    <source>
        <strain evidence="11">CG11_big_fil_rev_8_21_14_0_20_45_26</strain>
    </source>
</reference>
<evidence type="ECO:0000256" key="3">
    <source>
        <dbReference type="ARBA" id="ARBA00022553"/>
    </source>
</evidence>
<keyword evidence="9" id="KW-1133">Transmembrane helix</keyword>
<dbReference type="PRINTS" id="PR00344">
    <property type="entry name" value="BCTRLSENSOR"/>
</dbReference>
<evidence type="ECO:0000256" key="8">
    <source>
        <dbReference type="ARBA" id="ARBA00023012"/>
    </source>
</evidence>
<keyword evidence="8" id="KW-0902">Two-component regulatory system</keyword>
<feature type="transmembrane region" description="Helical" evidence="9">
    <location>
        <begin position="12"/>
        <end position="32"/>
    </location>
</feature>
<dbReference type="InterPro" id="IPR003661">
    <property type="entry name" value="HisK_dim/P_dom"/>
</dbReference>
<evidence type="ECO:0000256" key="7">
    <source>
        <dbReference type="ARBA" id="ARBA00022840"/>
    </source>
</evidence>
<dbReference type="InterPro" id="IPR003594">
    <property type="entry name" value="HATPase_dom"/>
</dbReference>
<dbReference type="Gene3D" id="3.30.565.10">
    <property type="entry name" value="Histidine kinase-like ATPase, C-terminal domain"/>
    <property type="match status" value="1"/>
</dbReference>
<evidence type="ECO:0000259" key="10">
    <source>
        <dbReference type="PROSITE" id="PS50109"/>
    </source>
</evidence>
<feature type="transmembrane region" description="Helical" evidence="9">
    <location>
        <begin position="38"/>
        <end position="56"/>
    </location>
</feature>
<dbReference type="GO" id="GO:0000155">
    <property type="term" value="F:phosphorelay sensor kinase activity"/>
    <property type="evidence" value="ECO:0007669"/>
    <property type="project" value="InterPro"/>
</dbReference>
<gene>
    <name evidence="11" type="ORF">COV74_01585</name>
</gene>
<feature type="transmembrane region" description="Helical" evidence="9">
    <location>
        <begin position="63"/>
        <end position="84"/>
    </location>
</feature>
<dbReference type="SUPFAM" id="SSF47384">
    <property type="entry name" value="Homodimeric domain of signal transducing histidine kinase"/>
    <property type="match status" value="1"/>
</dbReference>
<dbReference type="InterPro" id="IPR004358">
    <property type="entry name" value="Sig_transdc_His_kin-like_C"/>
</dbReference>
<keyword evidence="4" id="KW-0808">Transferase</keyword>
<proteinExistence type="predicted"/>
<evidence type="ECO:0000256" key="9">
    <source>
        <dbReference type="SAM" id="Phobius"/>
    </source>
</evidence>
<keyword evidence="6" id="KW-0418">Kinase</keyword>
<feature type="domain" description="Histidine kinase" evidence="10">
    <location>
        <begin position="202"/>
        <end position="412"/>
    </location>
</feature>
<dbReference type="SMART" id="SM00387">
    <property type="entry name" value="HATPase_c"/>
    <property type="match status" value="1"/>
</dbReference>
<dbReference type="InterPro" id="IPR036097">
    <property type="entry name" value="HisK_dim/P_sf"/>
</dbReference>
<evidence type="ECO:0000256" key="5">
    <source>
        <dbReference type="ARBA" id="ARBA00022741"/>
    </source>
</evidence>
<dbReference type="CDD" id="cd00082">
    <property type="entry name" value="HisKA"/>
    <property type="match status" value="1"/>
</dbReference>
<dbReference type="PANTHER" id="PTHR43065:SF10">
    <property type="entry name" value="PEROXIDE STRESS-ACTIVATED HISTIDINE KINASE MAK3"/>
    <property type="match status" value="1"/>
</dbReference>
<dbReference type="InterPro" id="IPR005467">
    <property type="entry name" value="His_kinase_dom"/>
</dbReference>
<organism evidence="11 12">
    <name type="scientific">Candidatus Abzuiibacterium crystallinum</name>
    <dbReference type="NCBI Taxonomy" id="1974748"/>
    <lineage>
        <taxon>Bacteria</taxon>
        <taxon>Pseudomonadati</taxon>
        <taxon>Candidatus Omnitrophota</taxon>
        <taxon>Candidatus Abzuiibacterium</taxon>
    </lineage>
</organism>
<dbReference type="AlphaFoldDB" id="A0A2H0LS33"/>
<dbReference type="InterPro" id="IPR036890">
    <property type="entry name" value="HATPase_C_sf"/>
</dbReference>
<feature type="transmembrane region" description="Helical" evidence="9">
    <location>
        <begin position="90"/>
        <end position="108"/>
    </location>
</feature>
<evidence type="ECO:0000313" key="11">
    <source>
        <dbReference type="EMBL" id="PIQ87240.1"/>
    </source>
</evidence>
<keyword evidence="3" id="KW-0597">Phosphoprotein</keyword>
<dbReference type="Gene3D" id="1.10.287.130">
    <property type="match status" value="1"/>
</dbReference>
<dbReference type="SUPFAM" id="SSF55874">
    <property type="entry name" value="ATPase domain of HSP90 chaperone/DNA topoisomerase II/histidine kinase"/>
    <property type="match status" value="1"/>
</dbReference>
<evidence type="ECO:0000256" key="1">
    <source>
        <dbReference type="ARBA" id="ARBA00000085"/>
    </source>
</evidence>
<dbReference type="EMBL" id="PCVY01000016">
    <property type="protein sequence ID" value="PIQ87240.1"/>
    <property type="molecule type" value="Genomic_DNA"/>
</dbReference>
<feature type="transmembrane region" description="Helical" evidence="9">
    <location>
        <begin position="154"/>
        <end position="176"/>
    </location>
</feature>
<dbReference type="Pfam" id="PF02518">
    <property type="entry name" value="HATPase_c"/>
    <property type="match status" value="1"/>
</dbReference>
<dbReference type="SMART" id="SM00388">
    <property type="entry name" value="HisKA"/>
    <property type="match status" value="1"/>
</dbReference>
<keyword evidence="7" id="KW-0067">ATP-binding</keyword>
<evidence type="ECO:0000256" key="2">
    <source>
        <dbReference type="ARBA" id="ARBA00012438"/>
    </source>
</evidence>
<dbReference type="GO" id="GO:0005524">
    <property type="term" value="F:ATP binding"/>
    <property type="evidence" value="ECO:0007669"/>
    <property type="project" value="UniProtKB-KW"/>
</dbReference>
<keyword evidence="9" id="KW-0812">Transmembrane</keyword>
<dbReference type="PROSITE" id="PS50109">
    <property type="entry name" value="HIS_KIN"/>
    <property type="match status" value="1"/>
</dbReference>
<comment type="catalytic activity">
    <reaction evidence="1">
        <text>ATP + protein L-histidine = ADP + protein N-phospho-L-histidine.</text>
        <dbReference type="EC" id="2.7.13.3"/>
    </reaction>
</comment>
<dbReference type="PANTHER" id="PTHR43065">
    <property type="entry name" value="SENSOR HISTIDINE KINASE"/>
    <property type="match status" value="1"/>
</dbReference>
<feature type="transmembrane region" description="Helical" evidence="9">
    <location>
        <begin position="115"/>
        <end position="134"/>
    </location>
</feature>
<keyword evidence="9" id="KW-0472">Membrane</keyword>
<keyword evidence="5" id="KW-0547">Nucleotide-binding</keyword>
<dbReference type="Proteomes" id="UP000230859">
    <property type="component" value="Unassembled WGS sequence"/>
</dbReference>
<evidence type="ECO:0000256" key="6">
    <source>
        <dbReference type="ARBA" id="ARBA00022777"/>
    </source>
</evidence>
<evidence type="ECO:0000313" key="12">
    <source>
        <dbReference type="Proteomes" id="UP000230859"/>
    </source>
</evidence>
<name>A0A2H0LS33_9BACT</name>
<dbReference type="EC" id="2.7.13.3" evidence="2"/>
<accession>A0A2H0LS33</accession>
<sequence>MTLEHKINRLRVFIMLRLFIVTFLLFMTQVVFETDNLIFYYIIAFVCFLSIFYLGWLVTGRHLLLLTWTQIVVDILLETILVLYTDGIDSSFATIYVLSIISAGILIVPWASFAVAAFCSFLFSVIATAIHWGMIPKILLVAGPVASAAHDPLYLFYAIYVRITIFVVVAVLTNYLTGTILKLEEKIRIQKRLAFLGDVTSSIAHEIRNPLMAISSSVEVLAHDLKDLVKGETRQLMNAVVDESERLKRVFSQMLNYSKIEDLKLQETSVQKLLDHVLLVVSHDKNLSREVTIQKQYPDKQIQIEIDAEQMTDVFSNLIRNAYEAMPTGGKLHIRVRENRNLVEVVIGDTGHGMDKRTLKSLFLPFKTTKSSGTGLGLAQVQKIVALHEGKIHVSSQKGKGTQVTLYLKKESD</sequence>